<evidence type="ECO:0000256" key="3">
    <source>
        <dbReference type="ARBA" id="ARBA00023163"/>
    </source>
</evidence>
<evidence type="ECO:0000256" key="1">
    <source>
        <dbReference type="ARBA" id="ARBA00023015"/>
    </source>
</evidence>
<name>A0ABS0ESN8_9BURK</name>
<keyword evidence="2" id="KW-0238">DNA-binding</keyword>
<dbReference type="Pfam" id="PF12833">
    <property type="entry name" value="HTH_18"/>
    <property type="match status" value="1"/>
</dbReference>
<dbReference type="InterPro" id="IPR009057">
    <property type="entry name" value="Homeodomain-like_sf"/>
</dbReference>
<dbReference type="PROSITE" id="PS00041">
    <property type="entry name" value="HTH_ARAC_FAMILY_1"/>
    <property type="match status" value="1"/>
</dbReference>
<sequence length="338" mass="38374">MKQVFSSENHTTPLPLPTSVITEDTARDLRPLSSAHSEFILNETTLVFEKKRELIQGSDGLGWNNMVAALTRSQPLEDFVPANSSLFFAVPLENMPLAIETEGRIHQAEMPADSHGIIAPGVSYTVELQRPGTFFYLFIKNEILVNVADEIFGKRLDDVDMFSPLQETDKGLQSLLHSCRHMLNESHDSSFRSDYIAQAIVAQFYTKHTQLRDVPRVMDSRVPLSQGQMKRVNDYLQAHLHGTFQIADLAASIGLSRTVFFERFVHTMKYTPNQYLQILRVNRAKQLLHDRKLSLVDVAFACGYADQSHLSRFFKRFVGVSPGKYRADYIGLTIYSQE</sequence>
<dbReference type="InterPro" id="IPR018060">
    <property type="entry name" value="HTH_AraC"/>
</dbReference>
<protein>
    <submittedName>
        <fullName evidence="5">Helix-turn-helix transcriptional regulator</fullName>
    </submittedName>
</protein>
<keyword evidence="3" id="KW-0804">Transcription</keyword>
<evidence type="ECO:0000259" key="4">
    <source>
        <dbReference type="PROSITE" id="PS01124"/>
    </source>
</evidence>
<dbReference type="PROSITE" id="PS01124">
    <property type="entry name" value="HTH_ARAC_FAMILY_2"/>
    <property type="match status" value="1"/>
</dbReference>
<dbReference type="InterPro" id="IPR018062">
    <property type="entry name" value="HTH_AraC-typ_CS"/>
</dbReference>
<dbReference type="Proteomes" id="UP000657372">
    <property type="component" value="Unassembled WGS sequence"/>
</dbReference>
<dbReference type="PANTHER" id="PTHR46796:SF6">
    <property type="entry name" value="ARAC SUBFAMILY"/>
    <property type="match status" value="1"/>
</dbReference>
<evidence type="ECO:0000313" key="6">
    <source>
        <dbReference type="Proteomes" id="UP000657372"/>
    </source>
</evidence>
<dbReference type="PANTHER" id="PTHR46796">
    <property type="entry name" value="HTH-TYPE TRANSCRIPTIONAL ACTIVATOR RHAS-RELATED"/>
    <property type="match status" value="1"/>
</dbReference>
<dbReference type="Gene3D" id="1.10.10.60">
    <property type="entry name" value="Homeodomain-like"/>
    <property type="match status" value="1"/>
</dbReference>
<dbReference type="InterPro" id="IPR050204">
    <property type="entry name" value="AraC_XylS_family_regulators"/>
</dbReference>
<dbReference type="SUPFAM" id="SSF46689">
    <property type="entry name" value="Homeodomain-like"/>
    <property type="match status" value="2"/>
</dbReference>
<dbReference type="SMART" id="SM00342">
    <property type="entry name" value="HTH_ARAC"/>
    <property type="match status" value="1"/>
</dbReference>
<accession>A0ABS0ESN8</accession>
<feature type="domain" description="HTH araC/xylS-type" evidence="4">
    <location>
        <begin position="230"/>
        <end position="328"/>
    </location>
</feature>
<gene>
    <name evidence="5" type="ORF">IXC47_08540</name>
</gene>
<evidence type="ECO:0000313" key="5">
    <source>
        <dbReference type="EMBL" id="MBF8177725.1"/>
    </source>
</evidence>
<reference evidence="5 6" key="1">
    <citation type="submission" date="2020-11" db="EMBL/GenBank/DDBJ databases">
        <title>WGS of Herminiimonas contaminans strain Marseille-Q4544 isolated from planarians Schmidtea mediterranea.</title>
        <authorList>
            <person name="Kangale L."/>
        </authorList>
    </citation>
    <scope>NUCLEOTIDE SEQUENCE [LARGE SCALE GENOMIC DNA]</scope>
    <source>
        <strain evidence="5 6">Marseille-Q4544</strain>
    </source>
</reference>
<keyword evidence="6" id="KW-1185">Reference proteome</keyword>
<proteinExistence type="predicted"/>
<dbReference type="EMBL" id="JADOEL010000005">
    <property type="protein sequence ID" value="MBF8177725.1"/>
    <property type="molecule type" value="Genomic_DNA"/>
</dbReference>
<comment type="caution">
    <text evidence="5">The sequence shown here is derived from an EMBL/GenBank/DDBJ whole genome shotgun (WGS) entry which is preliminary data.</text>
</comment>
<dbReference type="RefSeq" id="WP_195875306.1">
    <property type="nucleotide sequence ID" value="NZ_JADOEL010000005.1"/>
</dbReference>
<organism evidence="5 6">
    <name type="scientific">Herminiimonas contaminans</name>
    <dbReference type="NCBI Taxonomy" id="1111140"/>
    <lineage>
        <taxon>Bacteria</taxon>
        <taxon>Pseudomonadati</taxon>
        <taxon>Pseudomonadota</taxon>
        <taxon>Betaproteobacteria</taxon>
        <taxon>Burkholderiales</taxon>
        <taxon>Oxalobacteraceae</taxon>
        <taxon>Herminiimonas</taxon>
    </lineage>
</organism>
<keyword evidence="1" id="KW-0805">Transcription regulation</keyword>
<evidence type="ECO:0000256" key="2">
    <source>
        <dbReference type="ARBA" id="ARBA00023125"/>
    </source>
</evidence>